<dbReference type="OrthoDB" id="191139at2759"/>
<dbReference type="PRINTS" id="PR00081">
    <property type="entry name" value="GDHRDH"/>
</dbReference>
<dbReference type="EMBL" id="KZ301971">
    <property type="protein sequence ID" value="PFH54116.1"/>
    <property type="molecule type" value="Genomic_DNA"/>
</dbReference>
<dbReference type="Gene3D" id="3.40.50.720">
    <property type="entry name" value="NAD(P)-binding Rossmann-like Domain"/>
    <property type="match status" value="1"/>
</dbReference>
<dbReference type="Proteomes" id="UP000242287">
    <property type="component" value="Unassembled WGS sequence"/>
</dbReference>
<keyword evidence="2" id="KW-0521">NADP</keyword>
<dbReference type="AlphaFoldDB" id="A0A2A9P0N0"/>
<protein>
    <recommendedName>
        <fullName evidence="6">NAD(P)-binding protein</fullName>
    </recommendedName>
</protein>
<reference evidence="4 5" key="1">
    <citation type="submission" date="2014-02" db="EMBL/GenBank/DDBJ databases">
        <title>Transposable element dynamics among asymbiotic and ectomycorrhizal Amanita fungi.</title>
        <authorList>
            <consortium name="DOE Joint Genome Institute"/>
            <person name="Hess J."/>
            <person name="Skrede I."/>
            <person name="Wolfe B."/>
            <person name="LaButti K."/>
            <person name="Ohm R.A."/>
            <person name="Grigoriev I.V."/>
            <person name="Pringle A."/>
        </authorList>
    </citation>
    <scope>NUCLEOTIDE SEQUENCE [LARGE SCALE GENOMIC DNA]</scope>
    <source>
        <strain evidence="4 5">SKay4041</strain>
    </source>
</reference>
<evidence type="ECO:0000313" key="5">
    <source>
        <dbReference type="Proteomes" id="UP000242287"/>
    </source>
</evidence>
<dbReference type="STRING" id="703135.A0A2A9P0N0"/>
<sequence length="308" mass="34025">MGILLSLVQQCLPPQSCFSADDIGDLTGKVVIVTGANTGVGKETVRVLLLHNAKVYLAARNAEKAERAILDLKQQTGNEAHFLKCDLADLNSIKTAVKEFTSKENELHILFNNAGVMSPPIDELTAQGYDLEFGTNVLGHFYLTKLLLPTLISTAKTTKVRVVTSSSVIHYIGSLDFDTFRDSPARRRTKFPFLYAQSKFGNLVYATELARRYGDQGIISIAVNPGNIRTDLVRNLPGFLQFIGFYACYPVSMGALTQLYAATSKEAEHLNGKFLVPWARVADPKPAALDPQLGRDLWEWCEEQVKNI</sequence>
<gene>
    <name evidence="4" type="ORF">AMATHDRAFT_73111</name>
</gene>
<dbReference type="InterPro" id="IPR036291">
    <property type="entry name" value="NAD(P)-bd_dom_sf"/>
</dbReference>
<evidence type="ECO:0000313" key="4">
    <source>
        <dbReference type="EMBL" id="PFH54116.1"/>
    </source>
</evidence>
<comment type="similarity">
    <text evidence="1">Belongs to the short-chain dehydrogenases/reductases (SDR) family.</text>
</comment>
<proteinExistence type="inferred from homology"/>
<dbReference type="InterPro" id="IPR002347">
    <property type="entry name" value="SDR_fam"/>
</dbReference>
<dbReference type="PANTHER" id="PTHR24320:SF236">
    <property type="entry name" value="SHORT-CHAIN DEHYDROGENASE-RELATED"/>
    <property type="match status" value="1"/>
</dbReference>
<name>A0A2A9P0N0_9AGAR</name>
<dbReference type="Pfam" id="PF00106">
    <property type="entry name" value="adh_short"/>
    <property type="match status" value="1"/>
</dbReference>
<evidence type="ECO:0000256" key="2">
    <source>
        <dbReference type="ARBA" id="ARBA00022857"/>
    </source>
</evidence>
<keyword evidence="5" id="KW-1185">Reference proteome</keyword>
<evidence type="ECO:0000256" key="3">
    <source>
        <dbReference type="ARBA" id="ARBA00023002"/>
    </source>
</evidence>
<keyword evidence="3" id="KW-0560">Oxidoreductase</keyword>
<dbReference type="PANTHER" id="PTHR24320">
    <property type="entry name" value="RETINOL DEHYDROGENASE"/>
    <property type="match status" value="1"/>
</dbReference>
<evidence type="ECO:0000256" key="1">
    <source>
        <dbReference type="ARBA" id="ARBA00006484"/>
    </source>
</evidence>
<accession>A0A2A9P0N0</accession>
<dbReference type="CDD" id="cd05327">
    <property type="entry name" value="retinol-DH_like_SDR_c_like"/>
    <property type="match status" value="1"/>
</dbReference>
<evidence type="ECO:0008006" key="6">
    <source>
        <dbReference type="Google" id="ProtNLM"/>
    </source>
</evidence>
<dbReference type="GO" id="GO:0016491">
    <property type="term" value="F:oxidoreductase activity"/>
    <property type="evidence" value="ECO:0007669"/>
    <property type="project" value="UniProtKB-KW"/>
</dbReference>
<dbReference type="SUPFAM" id="SSF51735">
    <property type="entry name" value="NAD(P)-binding Rossmann-fold domains"/>
    <property type="match status" value="1"/>
</dbReference>
<organism evidence="4 5">
    <name type="scientific">Amanita thiersii Skay4041</name>
    <dbReference type="NCBI Taxonomy" id="703135"/>
    <lineage>
        <taxon>Eukaryota</taxon>
        <taxon>Fungi</taxon>
        <taxon>Dikarya</taxon>
        <taxon>Basidiomycota</taxon>
        <taxon>Agaricomycotina</taxon>
        <taxon>Agaricomycetes</taxon>
        <taxon>Agaricomycetidae</taxon>
        <taxon>Agaricales</taxon>
        <taxon>Pluteineae</taxon>
        <taxon>Amanitaceae</taxon>
        <taxon>Amanita</taxon>
    </lineage>
</organism>